<reference evidence="2" key="1">
    <citation type="submission" date="2015-05" db="EMBL/GenBank/DDBJ databases">
        <authorList>
            <person name="Wang D.B."/>
            <person name="Wang M."/>
        </authorList>
    </citation>
    <scope>NUCLEOTIDE SEQUENCE [LARGE SCALE GENOMIC DNA]</scope>
    <source>
        <strain evidence="2">T1-815</strain>
    </source>
</reference>
<dbReference type="EMBL" id="CVRQ01000010">
    <property type="protein sequence ID" value="CRL34333.1"/>
    <property type="molecule type" value="Genomic_DNA"/>
</dbReference>
<evidence type="ECO:0000313" key="3">
    <source>
        <dbReference type="EMBL" id="CUN00225.1"/>
    </source>
</evidence>
<dbReference type="AlphaFoldDB" id="A0A0M6WDW5"/>
<keyword evidence="1" id="KW-0732">Signal</keyword>
<dbReference type="Proteomes" id="UP000049472">
    <property type="component" value="Unassembled WGS sequence"/>
</dbReference>
<evidence type="ECO:0000313" key="2">
    <source>
        <dbReference type="EMBL" id="CRL34333.1"/>
    </source>
</evidence>
<dbReference type="Pfam" id="PF09551">
    <property type="entry name" value="Spore_II_R"/>
    <property type="match status" value="1"/>
</dbReference>
<reference evidence="4" key="2">
    <citation type="submission" date="2015-05" db="EMBL/GenBank/DDBJ databases">
        <authorList>
            <consortium name="Pathogen Informatics"/>
        </authorList>
    </citation>
    <scope>NUCLEOTIDE SEQUENCE [LARGE SCALE GENOMIC DNA]</scope>
    <source>
        <strain evidence="3 5">2789STDY5834968</strain>
        <strain evidence="4">T1-815</strain>
    </source>
</reference>
<name>A0A0M6WDW5_9FIRM</name>
<protein>
    <submittedName>
        <fullName evidence="2">Stage II sporulation protein R</fullName>
    </submittedName>
</protein>
<gene>
    <name evidence="3" type="ORF">ERS852580_01522</name>
    <name evidence="2" type="ORF">T1815_08141</name>
</gene>
<proteinExistence type="predicted"/>
<dbReference type="NCBIfam" id="TIGR02837">
    <property type="entry name" value="spore_II_R"/>
    <property type="match status" value="1"/>
</dbReference>
<keyword evidence="4" id="KW-1185">Reference proteome</keyword>
<dbReference type="Proteomes" id="UP000095673">
    <property type="component" value="Unassembled WGS sequence"/>
</dbReference>
<accession>A0A0M6WDW5</accession>
<dbReference type="RefSeq" id="WP_022292652.1">
    <property type="nucleotide sequence ID" value="NZ_CVRQ01000010.1"/>
</dbReference>
<evidence type="ECO:0000313" key="5">
    <source>
        <dbReference type="Proteomes" id="UP000095673"/>
    </source>
</evidence>
<feature type="signal peptide" evidence="1">
    <location>
        <begin position="1"/>
        <end position="20"/>
    </location>
</feature>
<dbReference type="EMBL" id="CYXM01000006">
    <property type="protein sequence ID" value="CUN00225.1"/>
    <property type="molecule type" value="Genomic_DNA"/>
</dbReference>
<evidence type="ECO:0000256" key="1">
    <source>
        <dbReference type="SAM" id="SignalP"/>
    </source>
</evidence>
<evidence type="ECO:0000313" key="4">
    <source>
        <dbReference type="Proteomes" id="UP000049472"/>
    </source>
</evidence>
<organism evidence="2 4">
    <name type="scientific">Agathobacter rectalis</name>
    <dbReference type="NCBI Taxonomy" id="39491"/>
    <lineage>
        <taxon>Bacteria</taxon>
        <taxon>Bacillati</taxon>
        <taxon>Bacillota</taxon>
        <taxon>Clostridia</taxon>
        <taxon>Lachnospirales</taxon>
        <taxon>Lachnospiraceae</taxon>
        <taxon>Agathobacter</taxon>
    </lineage>
</organism>
<dbReference type="InterPro" id="IPR014202">
    <property type="entry name" value="Spore_II_R"/>
</dbReference>
<dbReference type="OrthoDB" id="9793324at2"/>
<feature type="chain" id="PRO_5014234076" evidence="1">
    <location>
        <begin position="21"/>
        <end position="211"/>
    </location>
</feature>
<sequence>MRKKIIITTIAIISLTAVIAAKNHTPAANTNSIACTADMQKSIADKILRFHVLANSDSEADQNVKKQVRDAVGAYIEPYLLECENIEETRATVNDHMDEIIAVSKETLAANGFTYGASAEITHTDFPEKTYGDYTFPEGNYEALEITLGDGAGHNWWCVLYPNMCFRGSVYEVVEDEAKENLKEVLTPDEYESIFDSGKYEIKLKILDIFR</sequence>